<dbReference type="EMBL" id="JAGINW010000001">
    <property type="protein sequence ID" value="MBP2320566.1"/>
    <property type="molecule type" value="Genomic_DNA"/>
</dbReference>
<dbReference type="RefSeq" id="WP_209634856.1">
    <property type="nucleotide sequence ID" value="NZ_JAGINW010000001.1"/>
</dbReference>
<dbReference type="Proteomes" id="UP001519332">
    <property type="component" value="Unassembled WGS sequence"/>
</dbReference>
<evidence type="ECO:0000313" key="1">
    <source>
        <dbReference type="EMBL" id="MBP2320566.1"/>
    </source>
</evidence>
<accession>A0ABS4T822</accession>
<gene>
    <name evidence="1" type="ORF">JOF56_000951</name>
</gene>
<evidence type="ECO:0000313" key="2">
    <source>
        <dbReference type="Proteomes" id="UP001519332"/>
    </source>
</evidence>
<keyword evidence="2" id="KW-1185">Reference proteome</keyword>
<reference evidence="1 2" key="1">
    <citation type="submission" date="2021-03" db="EMBL/GenBank/DDBJ databases">
        <title>Sequencing the genomes of 1000 actinobacteria strains.</title>
        <authorList>
            <person name="Klenk H.-P."/>
        </authorList>
    </citation>
    <scope>NUCLEOTIDE SEQUENCE [LARGE SCALE GENOMIC DNA]</scope>
    <source>
        <strain evidence="1 2">DSM 46670</strain>
    </source>
</reference>
<protein>
    <submittedName>
        <fullName evidence="1">Uncharacterized protein</fullName>
    </submittedName>
</protein>
<name>A0ABS4T822_9PSEU</name>
<sequence length="77" mass="8065">MKLYTIICGTPGLPSSKGSKAHAEWRAVEPMTANRLRGGAIVAPKQITAQGTSVPTVLTVTGDFPYIPVRAGEQGLT</sequence>
<proteinExistence type="predicted"/>
<organism evidence="1 2">
    <name type="scientific">Kibdelosporangium banguiense</name>
    <dbReference type="NCBI Taxonomy" id="1365924"/>
    <lineage>
        <taxon>Bacteria</taxon>
        <taxon>Bacillati</taxon>
        <taxon>Actinomycetota</taxon>
        <taxon>Actinomycetes</taxon>
        <taxon>Pseudonocardiales</taxon>
        <taxon>Pseudonocardiaceae</taxon>
        <taxon>Kibdelosporangium</taxon>
    </lineage>
</organism>
<comment type="caution">
    <text evidence="1">The sequence shown here is derived from an EMBL/GenBank/DDBJ whole genome shotgun (WGS) entry which is preliminary data.</text>
</comment>